<keyword evidence="5" id="KW-0378">Hydrolase</keyword>
<comment type="caution">
    <text evidence="5">The sequence shown here is derived from an EMBL/GenBank/DDBJ whole genome shotgun (WGS) entry which is preliminary data.</text>
</comment>
<accession>A0ABR8CBL4</accession>
<dbReference type="CDD" id="cd17282">
    <property type="entry name" value="RMtype1_S_Eco16444ORF1681_TRD1-CR1_like"/>
    <property type="match status" value="1"/>
</dbReference>
<keyword evidence="5" id="KW-0540">Nuclease</keyword>
<reference evidence="5 6" key="1">
    <citation type="journal article" date="2020" name="ISME J.">
        <title>Comparative genomics reveals insights into cyanobacterial evolution and habitat adaptation.</title>
        <authorList>
            <person name="Chen M.Y."/>
            <person name="Teng W.K."/>
            <person name="Zhao L."/>
            <person name="Hu C.X."/>
            <person name="Zhou Y.K."/>
            <person name="Han B.P."/>
            <person name="Song L.R."/>
            <person name="Shu W.S."/>
        </authorList>
    </citation>
    <scope>NUCLEOTIDE SEQUENCE [LARGE SCALE GENOMIC DNA]</scope>
    <source>
        <strain evidence="5 6">FACHB-1050</strain>
    </source>
</reference>
<evidence type="ECO:0000256" key="2">
    <source>
        <dbReference type="ARBA" id="ARBA00022747"/>
    </source>
</evidence>
<feature type="domain" description="Type I restriction modification DNA specificity" evidence="4">
    <location>
        <begin position="26"/>
        <end position="188"/>
    </location>
</feature>
<keyword evidence="6" id="KW-1185">Reference proteome</keyword>
<dbReference type="InterPro" id="IPR000055">
    <property type="entry name" value="Restrct_endonuc_typeI_TRD"/>
</dbReference>
<dbReference type="Pfam" id="PF01420">
    <property type="entry name" value="Methylase_S"/>
    <property type="match status" value="1"/>
</dbReference>
<evidence type="ECO:0000256" key="1">
    <source>
        <dbReference type="ARBA" id="ARBA00010923"/>
    </source>
</evidence>
<dbReference type="Gene3D" id="3.90.220.20">
    <property type="entry name" value="DNA methylase specificity domains"/>
    <property type="match status" value="1"/>
</dbReference>
<organism evidence="5 6">
    <name type="scientific">Phormidium tenue FACHB-1050</name>
    <dbReference type="NCBI Taxonomy" id="2692857"/>
    <lineage>
        <taxon>Bacteria</taxon>
        <taxon>Bacillati</taxon>
        <taxon>Cyanobacteriota</taxon>
        <taxon>Cyanophyceae</taxon>
        <taxon>Oscillatoriophycideae</taxon>
        <taxon>Oscillatoriales</taxon>
        <taxon>Oscillatoriaceae</taxon>
        <taxon>Phormidium</taxon>
    </lineage>
</organism>
<proteinExistence type="inferred from homology"/>
<comment type="similarity">
    <text evidence="1">Belongs to the type-I restriction system S methylase family.</text>
</comment>
<evidence type="ECO:0000313" key="6">
    <source>
        <dbReference type="Proteomes" id="UP000618445"/>
    </source>
</evidence>
<dbReference type="PANTHER" id="PTHR30408">
    <property type="entry name" value="TYPE-1 RESTRICTION ENZYME ECOKI SPECIFICITY PROTEIN"/>
    <property type="match status" value="1"/>
</dbReference>
<dbReference type="PANTHER" id="PTHR30408:SF12">
    <property type="entry name" value="TYPE I RESTRICTION ENZYME MJAVIII SPECIFICITY SUBUNIT"/>
    <property type="match status" value="1"/>
</dbReference>
<dbReference type="InterPro" id="IPR044946">
    <property type="entry name" value="Restrct_endonuc_typeI_TRD_sf"/>
</dbReference>
<gene>
    <name evidence="5" type="ORF">H6G05_12770</name>
</gene>
<dbReference type="GO" id="GO:0004519">
    <property type="term" value="F:endonuclease activity"/>
    <property type="evidence" value="ECO:0007669"/>
    <property type="project" value="UniProtKB-KW"/>
</dbReference>
<name>A0ABR8CBL4_9CYAN</name>
<keyword evidence="5" id="KW-0255">Endonuclease</keyword>
<evidence type="ECO:0000256" key="3">
    <source>
        <dbReference type="ARBA" id="ARBA00023125"/>
    </source>
</evidence>
<keyword evidence="3" id="KW-0238">DNA-binding</keyword>
<protein>
    <submittedName>
        <fullName evidence="5">Restriction endonuclease subunit S</fullName>
    </submittedName>
</protein>
<dbReference type="Proteomes" id="UP000618445">
    <property type="component" value="Unassembled WGS sequence"/>
</dbReference>
<dbReference type="EMBL" id="JACJQY010000019">
    <property type="protein sequence ID" value="MBD2317713.1"/>
    <property type="molecule type" value="Genomic_DNA"/>
</dbReference>
<evidence type="ECO:0000259" key="4">
    <source>
        <dbReference type="Pfam" id="PF01420"/>
    </source>
</evidence>
<sequence>MNNYQLSIKNYQLYKDSGVAWLGDVPEHWEERRVKDIATLERGKFTHRPRNDPQMYDGVHPFIQTGDVARAIKYINVYKQTLSDKGTTVSKKFKKGTLVMAIAANIGDVAIVDFDTYFPDSIVAYKPKNNDTDYLFYLFSATRHELDKVKVTSTQDNLNLERLNSLIRFIPPISEQKLIANYLDTKTAQCDRKIDLLTQKATQYGKLKQSLINETVTRGLDKSVPMKDSGVEWIGDVPEHWQLKRLKDIGTSIIGITYAPEDALGDKTSGLLVLRSSNIQNGQLSLSDTVYVNKKVNPRQIVRKGDILIPNHKREATDRASSMESLPTREAITDLVISERRFLTKSRNSSIFLGKENLNPCFKCSQTRSIGFNSGE</sequence>
<dbReference type="Gene3D" id="1.10.287.1120">
    <property type="entry name" value="Bipartite methylase S protein"/>
    <property type="match status" value="1"/>
</dbReference>
<keyword evidence="2" id="KW-0680">Restriction system</keyword>
<evidence type="ECO:0000313" key="5">
    <source>
        <dbReference type="EMBL" id="MBD2317713.1"/>
    </source>
</evidence>
<dbReference type="InterPro" id="IPR052021">
    <property type="entry name" value="Type-I_RS_S_subunit"/>
</dbReference>
<dbReference type="SUPFAM" id="SSF116734">
    <property type="entry name" value="DNA methylase specificity domain"/>
    <property type="match status" value="2"/>
</dbReference>